<evidence type="ECO:0000259" key="8">
    <source>
        <dbReference type="Pfam" id="PF20684"/>
    </source>
</evidence>
<sequence length="371" mass="41164">MASSSGNIQSQAIALIFAFPALATIVVVLRIYIRVWTQTFALDDWVICFAGILYWAETITSYYVIKNLYIGYHVWDIPKNSNTALAAKYAYATELIYNPILAVIKTSILLFLLRLTGQKIAVRRAIWGLLILNGVAMVATFLLTTFHCIPIASNWDAASYPNARCINFANFVTGTACVSIFTDVLVLILPTWIVYNLRIAQKQKLMLIGILSFGLITVISGIVRVVLLDRYDRHPPADYTYSVLFCISTIEVGLAFVAACAPSLKPLAAKLLPKVFSNRSRSGPQYSRGEGTSGRLGYNMDALSRSRRTQNEGNLTLVEAGEDERQYNIGRSDKPGIMMTTEMEVKWHGSDSTNHPVNDGSSTESLVQPRR</sequence>
<evidence type="ECO:0000256" key="1">
    <source>
        <dbReference type="ARBA" id="ARBA00004141"/>
    </source>
</evidence>
<comment type="subcellular location">
    <subcellularLocation>
        <location evidence="1">Membrane</location>
        <topology evidence="1">Multi-pass membrane protein</topology>
    </subcellularLocation>
</comment>
<evidence type="ECO:0000256" key="3">
    <source>
        <dbReference type="ARBA" id="ARBA00022989"/>
    </source>
</evidence>
<dbReference type="GO" id="GO:0016020">
    <property type="term" value="C:membrane"/>
    <property type="evidence" value="ECO:0007669"/>
    <property type="project" value="UniProtKB-SubCell"/>
</dbReference>
<feature type="transmembrane region" description="Helical" evidence="7">
    <location>
        <begin position="239"/>
        <end position="264"/>
    </location>
</feature>
<evidence type="ECO:0000256" key="5">
    <source>
        <dbReference type="ARBA" id="ARBA00038359"/>
    </source>
</evidence>
<dbReference type="Proteomes" id="UP000034291">
    <property type="component" value="Unassembled WGS sequence"/>
</dbReference>
<feature type="region of interest" description="Disordered" evidence="6">
    <location>
        <begin position="348"/>
        <end position="371"/>
    </location>
</feature>
<name>A0A0F8XAS2_9EURO</name>
<feature type="transmembrane region" description="Helical" evidence="7">
    <location>
        <begin position="125"/>
        <end position="152"/>
    </location>
</feature>
<accession>A0A0F8XAS2</accession>
<comment type="caution">
    <text evidence="9">The sequence shown here is derived from an EMBL/GenBank/DDBJ whole genome shotgun (WGS) entry which is preliminary data.</text>
</comment>
<evidence type="ECO:0000256" key="4">
    <source>
        <dbReference type="ARBA" id="ARBA00023136"/>
    </source>
</evidence>
<dbReference type="PANTHER" id="PTHR33048:SF108">
    <property type="entry name" value="INTEGRAL MEMBRANE PROTEIN"/>
    <property type="match status" value="1"/>
</dbReference>
<protein>
    <recommendedName>
        <fullName evidence="8">Rhodopsin domain-containing protein</fullName>
    </recommendedName>
</protein>
<feature type="transmembrane region" description="Helical" evidence="7">
    <location>
        <begin position="207"/>
        <end position="227"/>
    </location>
</feature>
<dbReference type="EMBL" id="JZBS01000299">
    <property type="protein sequence ID" value="KKK26640.1"/>
    <property type="molecule type" value="Genomic_DNA"/>
</dbReference>
<dbReference type="PANTHER" id="PTHR33048">
    <property type="entry name" value="PTH11-LIKE INTEGRAL MEMBRANE PROTEIN (AFU_ORTHOLOGUE AFUA_5G11245)"/>
    <property type="match status" value="1"/>
</dbReference>
<feature type="transmembrane region" description="Helical" evidence="7">
    <location>
        <begin position="95"/>
        <end position="113"/>
    </location>
</feature>
<evidence type="ECO:0000256" key="6">
    <source>
        <dbReference type="SAM" id="MobiDB-lite"/>
    </source>
</evidence>
<keyword evidence="2 7" id="KW-0812">Transmembrane</keyword>
<feature type="region of interest" description="Disordered" evidence="6">
    <location>
        <begin position="279"/>
        <end position="298"/>
    </location>
</feature>
<feature type="transmembrane region" description="Helical" evidence="7">
    <location>
        <begin position="172"/>
        <end position="195"/>
    </location>
</feature>
<evidence type="ECO:0000256" key="7">
    <source>
        <dbReference type="SAM" id="Phobius"/>
    </source>
</evidence>
<evidence type="ECO:0000313" key="10">
    <source>
        <dbReference type="Proteomes" id="UP000034291"/>
    </source>
</evidence>
<dbReference type="AlphaFoldDB" id="A0A0F8XAS2"/>
<keyword evidence="10" id="KW-1185">Reference proteome</keyword>
<dbReference type="InterPro" id="IPR052337">
    <property type="entry name" value="SAT4-like"/>
</dbReference>
<dbReference type="InterPro" id="IPR049326">
    <property type="entry name" value="Rhodopsin_dom_fungi"/>
</dbReference>
<keyword evidence="4 7" id="KW-0472">Membrane</keyword>
<feature type="compositionally biased region" description="Polar residues" evidence="6">
    <location>
        <begin position="350"/>
        <end position="371"/>
    </location>
</feature>
<dbReference type="OrthoDB" id="5329176at2759"/>
<proteinExistence type="inferred from homology"/>
<evidence type="ECO:0000313" key="9">
    <source>
        <dbReference type="EMBL" id="KKK26640.1"/>
    </source>
</evidence>
<dbReference type="Pfam" id="PF20684">
    <property type="entry name" value="Fung_rhodopsin"/>
    <property type="match status" value="1"/>
</dbReference>
<evidence type="ECO:0000256" key="2">
    <source>
        <dbReference type="ARBA" id="ARBA00022692"/>
    </source>
</evidence>
<dbReference type="STRING" id="308745.A0A0F8XAS2"/>
<feature type="domain" description="Rhodopsin" evidence="8">
    <location>
        <begin position="29"/>
        <end position="269"/>
    </location>
</feature>
<feature type="transmembrane region" description="Helical" evidence="7">
    <location>
        <begin position="45"/>
        <end position="65"/>
    </location>
</feature>
<keyword evidence="3 7" id="KW-1133">Transmembrane helix</keyword>
<reference evidence="9 10" key="1">
    <citation type="submission" date="2015-02" db="EMBL/GenBank/DDBJ databases">
        <title>Draft Genome Sequences of Two Closely-Related Aflatoxigenic Aspergillus Species Obtained from the Cote d'Ivoire.</title>
        <authorList>
            <person name="Moore G.G."/>
            <person name="Beltz S.B."/>
            <person name="Mack B.M."/>
        </authorList>
    </citation>
    <scope>NUCLEOTIDE SEQUENCE [LARGE SCALE GENOMIC DNA]</scope>
    <source>
        <strain evidence="9 10">SRRC1468</strain>
    </source>
</reference>
<feature type="transmembrane region" description="Helical" evidence="7">
    <location>
        <begin position="12"/>
        <end position="33"/>
    </location>
</feature>
<comment type="similarity">
    <text evidence="5">Belongs to the SAT4 family.</text>
</comment>
<organism evidence="9 10">
    <name type="scientific">Aspergillus rambellii</name>
    <dbReference type="NCBI Taxonomy" id="308745"/>
    <lineage>
        <taxon>Eukaryota</taxon>
        <taxon>Fungi</taxon>
        <taxon>Dikarya</taxon>
        <taxon>Ascomycota</taxon>
        <taxon>Pezizomycotina</taxon>
        <taxon>Eurotiomycetes</taxon>
        <taxon>Eurotiomycetidae</taxon>
        <taxon>Eurotiales</taxon>
        <taxon>Aspergillaceae</taxon>
        <taxon>Aspergillus</taxon>
        <taxon>Aspergillus subgen. Nidulantes</taxon>
    </lineage>
</organism>
<gene>
    <name evidence="9" type="ORF">ARAM_005852</name>
</gene>